<dbReference type="OrthoDB" id="129174at2"/>
<proteinExistence type="predicted"/>
<dbReference type="EMBL" id="CP021377">
    <property type="protein sequence ID" value="ART83104.1"/>
    <property type="molecule type" value="Genomic_DNA"/>
</dbReference>
<organism evidence="2 3">
    <name type="scientific">Oceanisphaera profunda</name>
    <dbReference type="NCBI Taxonomy" id="1416627"/>
    <lineage>
        <taxon>Bacteria</taxon>
        <taxon>Pseudomonadati</taxon>
        <taxon>Pseudomonadota</taxon>
        <taxon>Gammaproteobacteria</taxon>
        <taxon>Aeromonadales</taxon>
        <taxon>Aeromonadaceae</taxon>
        <taxon>Oceanisphaera</taxon>
    </lineage>
</organism>
<dbReference type="InterPro" id="IPR036397">
    <property type="entry name" value="RNaseH_sf"/>
</dbReference>
<dbReference type="Pfam" id="PF13358">
    <property type="entry name" value="DDE_3"/>
    <property type="match status" value="1"/>
</dbReference>
<dbReference type="InterPro" id="IPR038717">
    <property type="entry name" value="Tc1-like_DDE_dom"/>
</dbReference>
<dbReference type="Proteomes" id="UP000243937">
    <property type="component" value="Chromosome"/>
</dbReference>
<sequence length="91" mass="10482">MDGAGWLAGWLAYPRPHTPDITAEFENVSIIKLPLYSPELNAIEQAWSWMRQHCLANRVFKIYEDIVSSVCEAENTFTERAKRVTQTRPSK</sequence>
<keyword evidence="3" id="KW-1185">Reference proteome</keyword>
<accession>A0A1Y0D725</accession>
<dbReference type="AlphaFoldDB" id="A0A1Y0D725"/>
<evidence type="ECO:0000259" key="1">
    <source>
        <dbReference type="Pfam" id="PF13358"/>
    </source>
</evidence>
<dbReference type="KEGG" id="opf:CBP31_11155"/>
<name>A0A1Y0D725_9GAMM</name>
<feature type="domain" description="Tc1-like transposase DDE" evidence="1">
    <location>
        <begin position="22"/>
        <end position="65"/>
    </location>
</feature>
<gene>
    <name evidence="2" type="ORF">CBP31_11155</name>
</gene>
<protein>
    <recommendedName>
        <fullName evidence="1">Tc1-like transposase DDE domain-containing protein</fullName>
    </recommendedName>
</protein>
<reference evidence="2 3" key="1">
    <citation type="journal article" date="2014" name="Int. J. Syst. Evol. Microbiol.">
        <title>Oceanisphaera profunda sp. nov., a marine bacterium isolated from deep-sea sediment, and emended description of the genus Oceanisphaera.</title>
        <authorList>
            <person name="Xu Z."/>
            <person name="Zhang X.Y."/>
            <person name="Su H.N."/>
            <person name="Yu Z.C."/>
            <person name="Liu C."/>
            <person name="Li H."/>
            <person name="Chen X.L."/>
            <person name="Song X.Y."/>
            <person name="Xie B.B."/>
            <person name="Qin Q.L."/>
            <person name="Zhou B.C."/>
            <person name="Shi M."/>
            <person name="Huang Y."/>
            <person name="Zhang Y.Z."/>
        </authorList>
    </citation>
    <scope>NUCLEOTIDE SEQUENCE [LARGE SCALE GENOMIC DNA]</scope>
    <source>
        <strain evidence="2 3">SM1222</strain>
    </source>
</reference>
<dbReference type="GO" id="GO:0003676">
    <property type="term" value="F:nucleic acid binding"/>
    <property type="evidence" value="ECO:0007669"/>
    <property type="project" value="InterPro"/>
</dbReference>
<dbReference type="Gene3D" id="3.30.420.10">
    <property type="entry name" value="Ribonuclease H-like superfamily/Ribonuclease H"/>
    <property type="match status" value="1"/>
</dbReference>
<evidence type="ECO:0000313" key="3">
    <source>
        <dbReference type="Proteomes" id="UP000243937"/>
    </source>
</evidence>
<evidence type="ECO:0000313" key="2">
    <source>
        <dbReference type="EMBL" id="ART83104.1"/>
    </source>
</evidence>